<sequence>MDTSIWSLVIGICAILIAVFAIFTQRQKNSKNIREKDDLILQLSNLITGGDSYVFIEPTKIIHSNEVQFIINFKGKYPVYDVSIFITEYNLPISEEKSDYFEISKYQLGTFPTINPISFTKTLWNVKLPVEGDDFINFGKKYFLKIYFRNGFIEEEIFIRTINNEFSSAFKVISFEPDYENDHNLSPAKRSKPKVRKIDENFPISEFTHRKGDSSWTANFENSLGLKISEESFHHF</sequence>
<protein>
    <submittedName>
        <fullName evidence="2">Uncharacterized protein</fullName>
    </submittedName>
</protein>
<comment type="caution">
    <text evidence="2">The sequence shown here is derived from an EMBL/GenBank/DDBJ whole genome shotgun (WGS) entry which is preliminary data.</text>
</comment>
<organism evidence="2 3">
    <name type="scientific">Leptospira brenneri</name>
    <dbReference type="NCBI Taxonomy" id="2023182"/>
    <lineage>
        <taxon>Bacteria</taxon>
        <taxon>Pseudomonadati</taxon>
        <taxon>Spirochaetota</taxon>
        <taxon>Spirochaetia</taxon>
        <taxon>Leptospirales</taxon>
        <taxon>Leptospiraceae</taxon>
        <taxon>Leptospira</taxon>
    </lineage>
</organism>
<keyword evidence="3" id="KW-1185">Reference proteome</keyword>
<keyword evidence="1" id="KW-0812">Transmembrane</keyword>
<accession>A0A5F1ZE82</accession>
<dbReference type="RefSeq" id="WP_125232071.1">
    <property type="nucleotide sequence ID" value="NZ_NPDQ01000006.1"/>
</dbReference>
<feature type="transmembrane region" description="Helical" evidence="1">
    <location>
        <begin position="6"/>
        <end position="24"/>
    </location>
</feature>
<keyword evidence="1" id="KW-1133">Transmembrane helix</keyword>
<dbReference type="OrthoDB" id="9988486at2"/>
<reference evidence="2" key="1">
    <citation type="journal article" date="2019" name="PLoS Negl. Trop. Dis.">
        <title>Revisiting the worldwide diversity of Leptospira species in the environment.</title>
        <authorList>
            <person name="Vincent A.T."/>
            <person name="Schiettekatte O."/>
            <person name="Bourhy P."/>
            <person name="Veyrier F.J."/>
            <person name="Picardeau M."/>
        </authorList>
    </citation>
    <scope>NUCLEOTIDE SEQUENCE [LARGE SCALE GENOMIC DNA]</scope>
    <source>
        <strain evidence="2">201800277</strain>
    </source>
</reference>
<dbReference type="EMBL" id="RQFP01000001">
    <property type="protein sequence ID" value="TGK97081.1"/>
    <property type="molecule type" value="Genomic_DNA"/>
</dbReference>
<dbReference type="Proteomes" id="UP000297891">
    <property type="component" value="Unassembled WGS sequence"/>
</dbReference>
<evidence type="ECO:0000313" key="3">
    <source>
        <dbReference type="Proteomes" id="UP000297891"/>
    </source>
</evidence>
<evidence type="ECO:0000256" key="1">
    <source>
        <dbReference type="SAM" id="Phobius"/>
    </source>
</evidence>
<evidence type="ECO:0000313" key="2">
    <source>
        <dbReference type="EMBL" id="TGK97081.1"/>
    </source>
</evidence>
<proteinExistence type="predicted"/>
<name>A0A5F1ZE82_9LEPT</name>
<gene>
    <name evidence="2" type="ORF">EHQ30_10970</name>
</gene>
<dbReference type="AlphaFoldDB" id="A0A5F1ZE82"/>
<keyword evidence="1" id="KW-0472">Membrane</keyword>